<dbReference type="PANTHER" id="PTHR45801:SF119">
    <property type="entry name" value="ZINC FINGER PROTEIN 10-LIKE"/>
    <property type="match status" value="1"/>
</dbReference>
<evidence type="ECO:0000313" key="11">
    <source>
        <dbReference type="EMBL" id="KAJ9698497.1"/>
    </source>
</evidence>
<keyword evidence="6" id="KW-0804">Transcription</keyword>
<dbReference type="AlphaFoldDB" id="A0AA39DYE7"/>
<dbReference type="GO" id="GO:0008270">
    <property type="term" value="F:zinc ion binding"/>
    <property type="evidence" value="ECO:0007669"/>
    <property type="project" value="UniProtKB-KW"/>
</dbReference>
<evidence type="ECO:0000256" key="5">
    <source>
        <dbReference type="ARBA" id="ARBA00023015"/>
    </source>
</evidence>
<evidence type="ECO:0000256" key="1">
    <source>
        <dbReference type="ARBA" id="ARBA00004123"/>
    </source>
</evidence>
<evidence type="ECO:0000313" key="12">
    <source>
        <dbReference type="Proteomes" id="UP001168098"/>
    </source>
</evidence>
<dbReference type="Proteomes" id="UP001168098">
    <property type="component" value="Unassembled WGS sequence"/>
</dbReference>
<keyword evidence="4" id="KW-0862">Zinc</keyword>
<feature type="compositionally biased region" description="Basic and acidic residues" evidence="9">
    <location>
        <begin position="175"/>
        <end position="184"/>
    </location>
</feature>
<evidence type="ECO:0000256" key="8">
    <source>
        <dbReference type="PROSITE-ProRule" id="PRU00042"/>
    </source>
</evidence>
<dbReference type="SUPFAM" id="SSF57667">
    <property type="entry name" value="beta-beta-alpha zinc fingers"/>
    <property type="match status" value="1"/>
</dbReference>
<keyword evidence="5" id="KW-0805">Transcription regulation</keyword>
<comment type="subcellular location">
    <subcellularLocation>
        <location evidence="1">Nucleus</location>
    </subcellularLocation>
</comment>
<dbReference type="InterPro" id="IPR036236">
    <property type="entry name" value="Znf_C2H2_sf"/>
</dbReference>
<keyword evidence="7" id="KW-0539">Nucleus</keyword>
<keyword evidence="12" id="KW-1185">Reference proteome</keyword>
<keyword evidence="2" id="KW-0479">Metal-binding</keyword>
<evidence type="ECO:0000256" key="7">
    <source>
        <dbReference type="ARBA" id="ARBA00023242"/>
    </source>
</evidence>
<accession>A0AA39DYE7</accession>
<evidence type="ECO:0000256" key="9">
    <source>
        <dbReference type="SAM" id="MobiDB-lite"/>
    </source>
</evidence>
<evidence type="ECO:0000256" key="6">
    <source>
        <dbReference type="ARBA" id="ARBA00023163"/>
    </source>
</evidence>
<feature type="domain" description="C2H2-type" evidence="10">
    <location>
        <begin position="50"/>
        <end position="77"/>
    </location>
</feature>
<evidence type="ECO:0000256" key="2">
    <source>
        <dbReference type="ARBA" id="ARBA00022723"/>
    </source>
</evidence>
<gene>
    <name evidence="11" type="ORF">PVL29_007532</name>
</gene>
<evidence type="ECO:0000256" key="4">
    <source>
        <dbReference type="ARBA" id="ARBA00022833"/>
    </source>
</evidence>
<dbReference type="EMBL" id="JARBHA010000006">
    <property type="protein sequence ID" value="KAJ9698497.1"/>
    <property type="molecule type" value="Genomic_DNA"/>
</dbReference>
<evidence type="ECO:0000256" key="3">
    <source>
        <dbReference type="ARBA" id="ARBA00022771"/>
    </source>
</evidence>
<comment type="caution">
    <text evidence="11">The sequence shown here is derived from an EMBL/GenBank/DDBJ whole genome shotgun (WGS) entry which is preliminary data.</text>
</comment>
<dbReference type="PANTHER" id="PTHR45801">
    <property type="entry name" value="OS07G0101800 PROTEIN"/>
    <property type="match status" value="1"/>
</dbReference>
<dbReference type="PROSITE" id="PS00028">
    <property type="entry name" value="ZINC_FINGER_C2H2_1"/>
    <property type="match status" value="1"/>
</dbReference>
<keyword evidence="3 8" id="KW-0863">Zinc-finger</keyword>
<sequence length="272" mass="30666">MEQARYWMWNKGKGRWKSHLDASSNSWEEEAFAKDASQPFGAFIWPPRSYSCSFCRREFRTAQALGGHMNVHRRDRARLKLQPPSPHKEIPGKSMGDEDPDQICTLVCNPNPNSIHGVVASPVSPSRVSVLSIQENCEELSMISSTVQEHHEGTFSCFPQSWSNSVPIRVFSIPDSKRREENPMKKRKSRVHDEANSSKSDLSMSLNLVIGPGKEQTVSCKRRRTDQIPLPFFLKGSSATRHDHQSQITALSLDSAEGLDLELRLGDPPKVK</sequence>
<dbReference type="Pfam" id="PF13912">
    <property type="entry name" value="zf-C2H2_6"/>
    <property type="match status" value="1"/>
</dbReference>
<organism evidence="11 12">
    <name type="scientific">Vitis rotundifolia</name>
    <name type="common">Muscadine grape</name>
    <dbReference type="NCBI Taxonomy" id="103349"/>
    <lineage>
        <taxon>Eukaryota</taxon>
        <taxon>Viridiplantae</taxon>
        <taxon>Streptophyta</taxon>
        <taxon>Embryophyta</taxon>
        <taxon>Tracheophyta</taxon>
        <taxon>Spermatophyta</taxon>
        <taxon>Magnoliopsida</taxon>
        <taxon>eudicotyledons</taxon>
        <taxon>Gunneridae</taxon>
        <taxon>Pentapetalae</taxon>
        <taxon>rosids</taxon>
        <taxon>Vitales</taxon>
        <taxon>Vitaceae</taxon>
        <taxon>Viteae</taxon>
        <taxon>Vitis</taxon>
    </lineage>
</organism>
<dbReference type="InterPro" id="IPR013087">
    <property type="entry name" value="Znf_C2H2_type"/>
</dbReference>
<name>A0AA39DYE7_VITRO</name>
<dbReference type="GO" id="GO:0005634">
    <property type="term" value="C:nucleus"/>
    <property type="evidence" value="ECO:0007669"/>
    <property type="project" value="UniProtKB-SubCell"/>
</dbReference>
<evidence type="ECO:0000259" key="10">
    <source>
        <dbReference type="PROSITE" id="PS50157"/>
    </source>
</evidence>
<dbReference type="PROSITE" id="PS50157">
    <property type="entry name" value="ZINC_FINGER_C2H2_2"/>
    <property type="match status" value="1"/>
</dbReference>
<protein>
    <recommendedName>
        <fullName evidence="10">C2H2-type domain-containing protein</fullName>
    </recommendedName>
</protein>
<proteinExistence type="predicted"/>
<feature type="region of interest" description="Disordered" evidence="9">
    <location>
        <begin position="175"/>
        <end position="200"/>
    </location>
</feature>
<dbReference type="InterPro" id="IPR052426">
    <property type="entry name" value="Plant_dev_regulator"/>
</dbReference>
<reference evidence="11 12" key="1">
    <citation type="journal article" date="2023" name="BMC Biotechnol.">
        <title>Vitis rotundifolia cv Carlos genome sequencing.</title>
        <authorList>
            <person name="Huff M."/>
            <person name="Hulse-Kemp A."/>
            <person name="Scheffler B."/>
            <person name="Youngblood R."/>
            <person name="Simpson S."/>
            <person name="Babiker E."/>
            <person name="Staton M."/>
        </authorList>
    </citation>
    <scope>NUCLEOTIDE SEQUENCE [LARGE SCALE GENOMIC DNA]</scope>
    <source>
        <tissue evidence="11">Leaf</tissue>
    </source>
</reference>